<evidence type="ECO:0000256" key="4">
    <source>
        <dbReference type="SAM" id="Coils"/>
    </source>
</evidence>
<evidence type="ECO:0000313" key="7">
    <source>
        <dbReference type="EMBL" id="VAX32208.1"/>
    </source>
</evidence>
<keyword evidence="2" id="KW-0067">ATP-binding</keyword>
<dbReference type="InterPro" id="IPR041626">
    <property type="entry name" value="Prot_ATP_ID_OB_N"/>
</dbReference>
<dbReference type="PANTHER" id="PTHR23077">
    <property type="entry name" value="AAA-FAMILY ATPASE"/>
    <property type="match status" value="1"/>
</dbReference>
<dbReference type="Gene3D" id="2.40.50.140">
    <property type="entry name" value="Nucleic acid-binding proteins"/>
    <property type="match status" value="2"/>
</dbReference>
<evidence type="ECO:0000259" key="6">
    <source>
        <dbReference type="SMART" id="SM00382"/>
    </source>
</evidence>
<dbReference type="Pfam" id="PF17758">
    <property type="entry name" value="Prot_ATP_ID_OB_N"/>
    <property type="match status" value="1"/>
</dbReference>
<evidence type="ECO:0000256" key="5">
    <source>
        <dbReference type="SAM" id="MobiDB-lite"/>
    </source>
</evidence>
<dbReference type="SUPFAM" id="SSF52540">
    <property type="entry name" value="P-loop containing nucleoside triphosphate hydrolases"/>
    <property type="match status" value="1"/>
</dbReference>
<evidence type="ECO:0000256" key="3">
    <source>
        <dbReference type="ARBA" id="ARBA00023054"/>
    </source>
</evidence>
<evidence type="ECO:0000256" key="1">
    <source>
        <dbReference type="ARBA" id="ARBA00022741"/>
    </source>
</evidence>
<dbReference type="PROSITE" id="PS00674">
    <property type="entry name" value="AAA"/>
    <property type="match status" value="1"/>
</dbReference>
<dbReference type="InterPro" id="IPR032501">
    <property type="entry name" value="Prot_ATP_ID_OB_2nd"/>
</dbReference>
<dbReference type="Gene3D" id="1.20.5.170">
    <property type="match status" value="1"/>
</dbReference>
<dbReference type="InterPro" id="IPR003959">
    <property type="entry name" value="ATPase_AAA_core"/>
</dbReference>
<dbReference type="FunFam" id="3.40.50.300:FF:001025">
    <property type="entry name" value="ATPase family, AAA domain-containing 2B"/>
    <property type="match status" value="1"/>
</dbReference>
<feature type="region of interest" description="Disordered" evidence="5">
    <location>
        <begin position="1"/>
        <end position="41"/>
    </location>
</feature>
<dbReference type="InterPro" id="IPR012340">
    <property type="entry name" value="NA-bd_OB-fold"/>
</dbReference>
<feature type="domain" description="AAA+ ATPase" evidence="6">
    <location>
        <begin position="269"/>
        <end position="423"/>
    </location>
</feature>
<keyword evidence="7" id="KW-0647">Proteasome</keyword>
<organism evidence="7">
    <name type="scientific">hydrothermal vent metagenome</name>
    <dbReference type="NCBI Taxonomy" id="652676"/>
    <lineage>
        <taxon>unclassified sequences</taxon>
        <taxon>metagenomes</taxon>
        <taxon>ecological metagenomes</taxon>
    </lineage>
</organism>
<dbReference type="GO" id="GO:0019941">
    <property type="term" value="P:modification-dependent protein catabolic process"/>
    <property type="evidence" value="ECO:0007669"/>
    <property type="project" value="InterPro"/>
</dbReference>
<dbReference type="Gene3D" id="3.40.50.300">
    <property type="entry name" value="P-loop containing nucleotide triphosphate hydrolases"/>
    <property type="match status" value="1"/>
</dbReference>
<dbReference type="Pfam" id="PF16450">
    <property type="entry name" value="Prot_ATP_ID_OB_C"/>
    <property type="match status" value="1"/>
</dbReference>
<feature type="coiled-coil region" evidence="4">
    <location>
        <begin position="41"/>
        <end position="99"/>
    </location>
</feature>
<dbReference type="InterPro" id="IPR022482">
    <property type="entry name" value="Proteasome_ATPase"/>
</dbReference>
<dbReference type="GO" id="GO:0000502">
    <property type="term" value="C:proteasome complex"/>
    <property type="evidence" value="ECO:0007669"/>
    <property type="project" value="UniProtKB-KW"/>
</dbReference>
<name>A0A3B1D8D1_9ZZZZ</name>
<dbReference type="NCBIfam" id="TIGR03689">
    <property type="entry name" value="pup_AAA"/>
    <property type="match status" value="1"/>
</dbReference>
<dbReference type="GO" id="GO:0016887">
    <property type="term" value="F:ATP hydrolysis activity"/>
    <property type="evidence" value="ECO:0007669"/>
    <property type="project" value="InterPro"/>
</dbReference>
<dbReference type="PANTHER" id="PTHR23077:SF144">
    <property type="entry name" value="PROTEASOME-ASSOCIATED ATPASE"/>
    <property type="match status" value="1"/>
</dbReference>
<protein>
    <submittedName>
        <fullName evidence="7">Bacterial proteasome-activating AAA-ATPase (PAN)</fullName>
    </submittedName>
</protein>
<dbReference type="Pfam" id="PF00004">
    <property type="entry name" value="AAA"/>
    <property type="match status" value="1"/>
</dbReference>
<sequence>MADGRKKQEKQNSFRKTMNKFSGKFGGDVSEAGQRDPEQERERLLKQIASMEEELNTLRQSGGQLDQAFKQNEKLTAALMEAKNRIDALKQEVEKLTSPPATYAIFSGVNEDESINVYVSGRKMRVLLHPDISGKDIKLGQQLVLNEALNAIEVCGFEPQGEVVRVKDVLDPHRLVVMLRGEEELVVELASPLLGEHISVGDHLLLDAHSGYVLEKLPKSEVEEVVLEEIPDVSYDNIGGLESQIEQVRDAVELPFLHAELFSEHKLLPPKGVLLYGPPGCGKTLIAKAVAASISEKLGDKKSGKDLRSFFLHVKGPELLNKYVGESERQIREVFKKAKERADTGHPVIIFFDEMDALFRTRGTGVSSDMEATIVPQFLAEIDGVERLRNVIVIGATNRQDLLDPAILRAGRLDIKIKIERPDKEGAMSIFKKYLTEDLPFHPDEMKKGKNNPKKIVESLMEDAVAEMYSVREENKFLEVTYANGEKETFFFKDFASGAMIEGVVSRAKKHAIKRFLDSGVKGLKSGDLILAIKQEFKENEDLPNTTNPDDWAKIAGRSSEKIVHIRTMAGNASETREVETVATGHYL</sequence>
<gene>
    <name evidence="7" type="ORF">MNBD_NITROSPIRAE01-353</name>
</gene>
<keyword evidence="3 4" id="KW-0175">Coiled coil</keyword>
<accession>A0A3B1D8D1</accession>
<evidence type="ECO:0000256" key="2">
    <source>
        <dbReference type="ARBA" id="ARBA00022840"/>
    </source>
</evidence>
<keyword evidence="1" id="KW-0547">Nucleotide-binding</keyword>
<dbReference type="InterPro" id="IPR027417">
    <property type="entry name" value="P-loop_NTPase"/>
</dbReference>
<dbReference type="AlphaFoldDB" id="A0A3B1D8D1"/>
<proteinExistence type="inferred from homology"/>
<dbReference type="GO" id="GO:0010498">
    <property type="term" value="P:proteasomal protein catabolic process"/>
    <property type="evidence" value="ECO:0007669"/>
    <property type="project" value="InterPro"/>
</dbReference>
<dbReference type="InterPro" id="IPR003593">
    <property type="entry name" value="AAA+_ATPase"/>
</dbReference>
<dbReference type="InterPro" id="IPR050168">
    <property type="entry name" value="AAA_ATPase_domain"/>
</dbReference>
<reference evidence="7" key="1">
    <citation type="submission" date="2018-06" db="EMBL/GenBank/DDBJ databases">
        <authorList>
            <person name="Zhirakovskaya E."/>
        </authorList>
    </citation>
    <scope>NUCLEOTIDE SEQUENCE</scope>
</reference>
<dbReference type="InterPro" id="IPR003960">
    <property type="entry name" value="ATPase_AAA_CS"/>
</dbReference>
<dbReference type="HAMAP" id="MF_02112">
    <property type="entry name" value="ARC_ATPase"/>
    <property type="match status" value="1"/>
</dbReference>
<dbReference type="SMART" id="SM00382">
    <property type="entry name" value="AAA"/>
    <property type="match status" value="1"/>
</dbReference>
<dbReference type="EMBL" id="UOGF01000085">
    <property type="protein sequence ID" value="VAX32208.1"/>
    <property type="molecule type" value="Genomic_DNA"/>
</dbReference>
<dbReference type="GO" id="GO:0005524">
    <property type="term" value="F:ATP binding"/>
    <property type="evidence" value="ECO:0007669"/>
    <property type="project" value="UniProtKB-KW"/>
</dbReference>
<feature type="compositionally biased region" description="Basic and acidic residues" evidence="5">
    <location>
        <begin position="1"/>
        <end position="12"/>
    </location>
</feature>